<reference evidence="1" key="1">
    <citation type="submission" date="2016-10" db="EMBL/GenBank/DDBJ databases">
        <authorList>
            <person name="Benchimol M."/>
            <person name="Almeida L.G."/>
            <person name="Vasconcelos A.T."/>
            <person name="Perreira-Neves A."/>
            <person name="Rosa I.A."/>
            <person name="Tasca T."/>
            <person name="Bogo M.R."/>
            <person name="de Souza W."/>
        </authorList>
    </citation>
    <scope>NUCLEOTIDE SEQUENCE [LARGE SCALE GENOMIC DNA]</scope>
    <source>
        <strain evidence="1">K</strain>
    </source>
</reference>
<name>A0A1J4KLC6_9EUKA</name>
<comment type="caution">
    <text evidence="1">The sequence shown here is derived from an EMBL/GenBank/DDBJ whole genome shotgun (WGS) entry which is preliminary data.</text>
</comment>
<dbReference type="VEuPathDB" id="TrichDB:TRFO_19996"/>
<sequence length="253" mass="28858">MIDNNSVLFSLPIQLNSSPACIEKNSVKNQDLLSVIAMLESHIHKPMTIFSIGHNSNVSSKRLYEMMNVACVIGACRKCEGSLYIWQGVDKIKHRLIQLFAETEAEACQVDMAKMFKVKSPPSIEELTTKFLKLYFYLGKQSIEIRDAVLLFSANGSKSQTILRRLYCIANILATFQVIDHPHHRAQFIINIDVTLLAKHYYERNNPQKKMSIDVCNILTLLNHVGTNKLDKIYDQRQSSFTLYLDTIVVTDD</sequence>
<proteinExistence type="predicted"/>
<organism evidence="1 2">
    <name type="scientific">Tritrichomonas foetus</name>
    <dbReference type="NCBI Taxonomy" id="1144522"/>
    <lineage>
        <taxon>Eukaryota</taxon>
        <taxon>Metamonada</taxon>
        <taxon>Parabasalia</taxon>
        <taxon>Tritrichomonadida</taxon>
        <taxon>Tritrichomonadidae</taxon>
        <taxon>Tritrichomonas</taxon>
    </lineage>
</organism>
<accession>A0A1J4KLC6</accession>
<evidence type="ECO:0000313" key="2">
    <source>
        <dbReference type="Proteomes" id="UP000179807"/>
    </source>
</evidence>
<dbReference type="RefSeq" id="XP_068363732.1">
    <property type="nucleotide sequence ID" value="XM_068501131.1"/>
</dbReference>
<evidence type="ECO:0008006" key="3">
    <source>
        <dbReference type="Google" id="ProtNLM"/>
    </source>
</evidence>
<dbReference type="GeneID" id="94835835"/>
<keyword evidence="2" id="KW-1185">Reference proteome</keyword>
<evidence type="ECO:0000313" key="1">
    <source>
        <dbReference type="EMBL" id="OHT10596.1"/>
    </source>
</evidence>
<dbReference type="EMBL" id="MLAK01000606">
    <property type="protein sequence ID" value="OHT10596.1"/>
    <property type="molecule type" value="Genomic_DNA"/>
</dbReference>
<dbReference type="Proteomes" id="UP000179807">
    <property type="component" value="Unassembled WGS sequence"/>
</dbReference>
<gene>
    <name evidence="1" type="ORF">TRFO_19996</name>
</gene>
<protein>
    <recommendedName>
        <fullName evidence="3">E2F/DP family winged-helix DNA-binding domain-containing protein</fullName>
    </recommendedName>
</protein>
<dbReference type="AlphaFoldDB" id="A0A1J4KLC6"/>